<evidence type="ECO:0000313" key="15">
    <source>
        <dbReference type="Proteomes" id="UP000030653"/>
    </source>
</evidence>
<evidence type="ECO:0000256" key="1">
    <source>
        <dbReference type="ARBA" id="ARBA00001970"/>
    </source>
</evidence>
<dbReference type="PANTHER" id="PTHR23289:SF2">
    <property type="entry name" value="CYTOCHROME C OXIDASE ASSEMBLY PROTEIN COX15 HOMOLOG"/>
    <property type="match status" value="1"/>
</dbReference>
<keyword evidence="15" id="KW-1185">Reference proteome</keyword>
<dbReference type="AlphaFoldDB" id="M5FNM8"/>
<feature type="transmembrane region" description="Helical" evidence="13">
    <location>
        <begin position="504"/>
        <end position="524"/>
    </location>
</feature>
<keyword evidence="3 13" id="KW-0812">Transmembrane</keyword>
<dbReference type="GO" id="GO:0016653">
    <property type="term" value="F:oxidoreductase activity, acting on NAD(P)H, heme protein as acceptor"/>
    <property type="evidence" value="ECO:0007669"/>
    <property type="project" value="TreeGrafter"/>
</dbReference>
<dbReference type="OMA" id="WLNFLAN"/>
<sequence length="545" mass="59697">MSPLILRIGCRTLHTSRPTLLRNISNLGAVPKPAVPFTVPAHPAIRASSPSRILSLFRPSPKLRFFATSFPLGVRPLPEAYFTVTRGLATVARTHPSQPPPPSSPSPSPSPSSNSSNPTPSAEQVEEEVSPPLQPLSPASVGYWLFLLAALSFSIITVGGVTRLTESGLSITEWRPVTGTLPPMSDEAWDEEFRKYRSTPEYKMLNTNITLEAFKRIYYMEYSHRLLGRFIGLVLLVPFGYYLARHKLTPGLPSKLLALTVLLGAQGALGWYMVASGLEDEILHTPGAVPRVSQYRLAAHLGAALVFYAGLVLMGLSVLRDAAYVKGKGWRADGGWERAWAAAPAQMRQFRLATYAVAALVFVTALSGAFVAGLDAGLIYNEFPLMGGRLIPPGEELVRPEFSQVRIKHTRKDSNGAQSVHIEELDQPWRNIFENPTTVQFDHRALAVTAYVAVGALHFLALRFRKVLPLHARRLAGWSFGFANLQVALGISTLIYLVPVELAAAHQAGSVCLLTALLALMAVLRRPGKWGILWREAVKRGQVRR</sequence>
<keyword evidence="7" id="KW-0408">Iron</keyword>
<reference evidence="14 15" key="1">
    <citation type="journal article" date="2012" name="Science">
        <title>The Paleozoic origin of enzymatic lignin decomposition reconstructed from 31 fungal genomes.</title>
        <authorList>
            <person name="Floudas D."/>
            <person name="Binder M."/>
            <person name="Riley R."/>
            <person name="Barry K."/>
            <person name="Blanchette R.A."/>
            <person name="Henrissat B."/>
            <person name="Martinez A.T."/>
            <person name="Otillar R."/>
            <person name="Spatafora J.W."/>
            <person name="Yadav J.S."/>
            <person name="Aerts A."/>
            <person name="Benoit I."/>
            <person name="Boyd A."/>
            <person name="Carlson A."/>
            <person name="Copeland A."/>
            <person name="Coutinho P.M."/>
            <person name="de Vries R.P."/>
            <person name="Ferreira P."/>
            <person name="Findley K."/>
            <person name="Foster B."/>
            <person name="Gaskell J."/>
            <person name="Glotzer D."/>
            <person name="Gorecki P."/>
            <person name="Heitman J."/>
            <person name="Hesse C."/>
            <person name="Hori C."/>
            <person name="Igarashi K."/>
            <person name="Jurgens J.A."/>
            <person name="Kallen N."/>
            <person name="Kersten P."/>
            <person name="Kohler A."/>
            <person name="Kuees U."/>
            <person name="Kumar T.K.A."/>
            <person name="Kuo A."/>
            <person name="LaButti K."/>
            <person name="Larrondo L.F."/>
            <person name="Lindquist E."/>
            <person name="Ling A."/>
            <person name="Lombard V."/>
            <person name="Lucas S."/>
            <person name="Lundell T."/>
            <person name="Martin R."/>
            <person name="McLaughlin D.J."/>
            <person name="Morgenstern I."/>
            <person name="Morin E."/>
            <person name="Murat C."/>
            <person name="Nagy L.G."/>
            <person name="Nolan M."/>
            <person name="Ohm R.A."/>
            <person name="Patyshakuliyeva A."/>
            <person name="Rokas A."/>
            <person name="Ruiz-Duenas F.J."/>
            <person name="Sabat G."/>
            <person name="Salamov A."/>
            <person name="Samejima M."/>
            <person name="Schmutz J."/>
            <person name="Slot J.C."/>
            <person name="St John F."/>
            <person name="Stenlid J."/>
            <person name="Sun H."/>
            <person name="Sun S."/>
            <person name="Syed K."/>
            <person name="Tsang A."/>
            <person name="Wiebenga A."/>
            <person name="Young D."/>
            <person name="Pisabarro A."/>
            <person name="Eastwood D.C."/>
            <person name="Martin F."/>
            <person name="Cullen D."/>
            <person name="Grigoriev I.V."/>
            <person name="Hibbett D.S."/>
        </authorList>
    </citation>
    <scope>NUCLEOTIDE SEQUENCE [LARGE SCALE GENOMIC DNA]</scope>
    <source>
        <strain evidence="14 15">DJM-731 SS1</strain>
    </source>
</reference>
<organism evidence="14 15">
    <name type="scientific">Dacryopinax primogenitus (strain DJM 731)</name>
    <name type="common">Brown rot fungus</name>
    <dbReference type="NCBI Taxonomy" id="1858805"/>
    <lineage>
        <taxon>Eukaryota</taxon>
        <taxon>Fungi</taxon>
        <taxon>Dikarya</taxon>
        <taxon>Basidiomycota</taxon>
        <taxon>Agaricomycotina</taxon>
        <taxon>Dacrymycetes</taxon>
        <taxon>Dacrymycetales</taxon>
        <taxon>Dacrymycetaceae</taxon>
        <taxon>Dacryopinax</taxon>
    </lineage>
</organism>
<keyword evidence="4" id="KW-0479">Metal-binding</keyword>
<proteinExistence type="inferred from homology"/>
<dbReference type="HAMAP" id="MF_01665">
    <property type="entry name" value="HemeA_synth_type2"/>
    <property type="match status" value="1"/>
</dbReference>
<feature type="transmembrane region" description="Helical" evidence="13">
    <location>
        <begin position="141"/>
        <end position="161"/>
    </location>
</feature>
<feature type="compositionally biased region" description="Low complexity" evidence="12">
    <location>
        <begin position="111"/>
        <end position="121"/>
    </location>
</feature>
<evidence type="ECO:0000256" key="13">
    <source>
        <dbReference type="SAM" id="Phobius"/>
    </source>
</evidence>
<evidence type="ECO:0000256" key="8">
    <source>
        <dbReference type="ARBA" id="ARBA00023133"/>
    </source>
</evidence>
<feature type="transmembrane region" description="Helical" evidence="13">
    <location>
        <begin position="295"/>
        <end position="319"/>
    </location>
</feature>
<comment type="pathway">
    <text evidence="10">Porphyrin-containing compound metabolism; heme A biosynthesis; heme A from heme O: step 1/1.</text>
</comment>
<evidence type="ECO:0000256" key="6">
    <source>
        <dbReference type="ARBA" id="ARBA00023002"/>
    </source>
</evidence>
<feature type="transmembrane region" description="Helical" evidence="13">
    <location>
        <begin position="226"/>
        <end position="244"/>
    </location>
</feature>
<evidence type="ECO:0000256" key="4">
    <source>
        <dbReference type="ARBA" id="ARBA00022723"/>
    </source>
</evidence>
<keyword evidence="5 13" id="KW-1133">Transmembrane helix</keyword>
<evidence type="ECO:0000256" key="11">
    <source>
        <dbReference type="ARBA" id="ARBA00048044"/>
    </source>
</evidence>
<dbReference type="InterPro" id="IPR023754">
    <property type="entry name" value="HemeA_Synthase_type2"/>
</dbReference>
<keyword evidence="8" id="KW-0350">Heme biosynthesis</keyword>
<evidence type="ECO:0000256" key="2">
    <source>
        <dbReference type="ARBA" id="ARBA00004141"/>
    </source>
</evidence>
<evidence type="ECO:0000256" key="7">
    <source>
        <dbReference type="ARBA" id="ARBA00023004"/>
    </source>
</evidence>
<dbReference type="OrthoDB" id="1726137at2759"/>
<gene>
    <name evidence="14" type="ORF">DACRYDRAFT_119359</name>
</gene>
<dbReference type="GO" id="GO:0120547">
    <property type="term" value="F:heme A synthase activity"/>
    <property type="evidence" value="ECO:0007669"/>
    <property type="project" value="UniProtKB-EC"/>
</dbReference>
<feature type="transmembrane region" description="Helical" evidence="13">
    <location>
        <begin position="476"/>
        <end position="498"/>
    </location>
</feature>
<evidence type="ECO:0000313" key="14">
    <source>
        <dbReference type="EMBL" id="EJT97700.1"/>
    </source>
</evidence>
<dbReference type="GO" id="GO:0046872">
    <property type="term" value="F:metal ion binding"/>
    <property type="evidence" value="ECO:0007669"/>
    <property type="project" value="UniProtKB-KW"/>
</dbReference>
<keyword evidence="9 13" id="KW-0472">Membrane</keyword>
<comment type="cofactor">
    <cofactor evidence="1">
        <name>heme b</name>
        <dbReference type="ChEBI" id="CHEBI:60344"/>
    </cofactor>
</comment>
<dbReference type="STRING" id="1858805.M5FNM8"/>
<comment type="catalytic activity">
    <reaction evidence="11">
        <text>Fe(II)-heme o + 2 A + H2O = Fe(II)-heme a + 2 AH2</text>
        <dbReference type="Rhea" id="RHEA:63388"/>
        <dbReference type="ChEBI" id="CHEBI:13193"/>
        <dbReference type="ChEBI" id="CHEBI:15377"/>
        <dbReference type="ChEBI" id="CHEBI:17499"/>
        <dbReference type="ChEBI" id="CHEBI:60530"/>
        <dbReference type="ChEBI" id="CHEBI:61715"/>
        <dbReference type="EC" id="1.17.99.9"/>
    </reaction>
    <physiologicalReaction direction="left-to-right" evidence="11">
        <dbReference type="Rhea" id="RHEA:63389"/>
    </physiologicalReaction>
</comment>
<protein>
    <submittedName>
        <fullName evidence="14">COX15-CtaA-domain-containing protein</fullName>
    </submittedName>
</protein>
<dbReference type="PANTHER" id="PTHR23289">
    <property type="entry name" value="CYTOCHROME C OXIDASE ASSEMBLY PROTEIN COX15"/>
    <property type="match status" value="1"/>
</dbReference>
<feature type="region of interest" description="Disordered" evidence="12">
    <location>
        <begin position="92"/>
        <end position="132"/>
    </location>
</feature>
<comment type="subcellular location">
    <subcellularLocation>
        <location evidence="2">Membrane</location>
        <topology evidence="2">Multi-pass membrane protein</topology>
    </subcellularLocation>
</comment>
<accession>M5FNM8</accession>
<dbReference type="RefSeq" id="XP_040624598.1">
    <property type="nucleotide sequence ID" value="XM_040770774.1"/>
</dbReference>
<dbReference type="GeneID" id="63685836"/>
<dbReference type="GO" id="GO:0005743">
    <property type="term" value="C:mitochondrial inner membrane"/>
    <property type="evidence" value="ECO:0007669"/>
    <property type="project" value="TreeGrafter"/>
</dbReference>
<name>M5FNM8_DACPD</name>
<feature type="transmembrane region" description="Helical" evidence="13">
    <location>
        <begin position="355"/>
        <end position="380"/>
    </location>
</feature>
<dbReference type="Proteomes" id="UP000030653">
    <property type="component" value="Unassembled WGS sequence"/>
</dbReference>
<dbReference type="Pfam" id="PF02628">
    <property type="entry name" value="COX15-CtaA"/>
    <property type="match status" value="1"/>
</dbReference>
<evidence type="ECO:0000256" key="10">
    <source>
        <dbReference type="ARBA" id="ARBA00044501"/>
    </source>
</evidence>
<dbReference type="EMBL" id="JH795876">
    <property type="protein sequence ID" value="EJT97700.1"/>
    <property type="molecule type" value="Genomic_DNA"/>
</dbReference>
<evidence type="ECO:0000256" key="3">
    <source>
        <dbReference type="ARBA" id="ARBA00022692"/>
    </source>
</evidence>
<feature type="transmembrane region" description="Helical" evidence="13">
    <location>
        <begin position="445"/>
        <end position="464"/>
    </location>
</feature>
<evidence type="ECO:0000256" key="9">
    <source>
        <dbReference type="ARBA" id="ARBA00023136"/>
    </source>
</evidence>
<dbReference type="GO" id="GO:0006784">
    <property type="term" value="P:heme A biosynthetic process"/>
    <property type="evidence" value="ECO:0007669"/>
    <property type="project" value="InterPro"/>
</dbReference>
<keyword evidence="6" id="KW-0560">Oxidoreductase</keyword>
<dbReference type="InterPro" id="IPR003780">
    <property type="entry name" value="COX15/CtaA_fam"/>
</dbReference>
<dbReference type="HOGENOM" id="CLU_017627_4_1_1"/>
<feature type="compositionally biased region" description="Pro residues" evidence="12">
    <location>
        <begin position="97"/>
        <end position="110"/>
    </location>
</feature>
<evidence type="ECO:0000256" key="5">
    <source>
        <dbReference type="ARBA" id="ARBA00022989"/>
    </source>
</evidence>
<evidence type="ECO:0000256" key="12">
    <source>
        <dbReference type="SAM" id="MobiDB-lite"/>
    </source>
</evidence>